<gene>
    <name evidence="2" type="ORF">S01H1_45870</name>
</gene>
<comment type="caution">
    <text evidence="2">The sequence shown here is derived from an EMBL/GenBank/DDBJ whole genome shotgun (WGS) entry which is preliminary data.</text>
</comment>
<name>X0UCU7_9ZZZZ</name>
<organism evidence="2">
    <name type="scientific">marine sediment metagenome</name>
    <dbReference type="NCBI Taxonomy" id="412755"/>
    <lineage>
        <taxon>unclassified sequences</taxon>
        <taxon>metagenomes</taxon>
        <taxon>ecological metagenomes</taxon>
    </lineage>
</organism>
<evidence type="ECO:0000313" key="2">
    <source>
        <dbReference type="EMBL" id="GAG03415.1"/>
    </source>
</evidence>
<sequence>MTSKPPERLVVDANPIISALLEGAALRAFWNDAVKEWATTQFTINEVLSYLPRLASKIHVPEEVLRLELELLPLVIYKKESYRDFVPEAKRRIAARDENDV</sequence>
<evidence type="ECO:0000259" key="1">
    <source>
        <dbReference type="Pfam" id="PF10130"/>
    </source>
</evidence>
<accession>X0UCU7</accession>
<dbReference type="EMBL" id="BARS01029342">
    <property type="protein sequence ID" value="GAG03415.1"/>
    <property type="molecule type" value="Genomic_DNA"/>
</dbReference>
<feature type="non-terminal residue" evidence="2">
    <location>
        <position position="101"/>
    </location>
</feature>
<dbReference type="InterPro" id="IPR002716">
    <property type="entry name" value="PIN_dom"/>
</dbReference>
<feature type="domain" description="PIN" evidence="1">
    <location>
        <begin position="10"/>
        <end position="101"/>
    </location>
</feature>
<dbReference type="Pfam" id="PF10130">
    <property type="entry name" value="PIN_2"/>
    <property type="match status" value="1"/>
</dbReference>
<dbReference type="AlphaFoldDB" id="X0UCU7"/>
<protein>
    <recommendedName>
        <fullName evidence="1">PIN domain-containing protein</fullName>
    </recommendedName>
</protein>
<reference evidence="2" key="1">
    <citation type="journal article" date="2014" name="Front. Microbiol.">
        <title>High frequency of phylogenetically diverse reductive dehalogenase-homologous genes in deep subseafloor sedimentary metagenomes.</title>
        <authorList>
            <person name="Kawai M."/>
            <person name="Futagami T."/>
            <person name="Toyoda A."/>
            <person name="Takaki Y."/>
            <person name="Nishi S."/>
            <person name="Hori S."/>
            <person name="Arai W."/>
            <person name="Tsubouchi T."/>
            <person name="Morono Y."/>
            <person name="Uchiyama I."/>
            <person name="Ito T."/>
            <person name="Fujiyama A."/>
            <person name="Inagaki F."/>
            <person name="Takami H."/>
        </authorList>
    </citation>
    <scope>NUCLEOTIDE SEQUENCE</scope>
    <source>
        <strain evidence="2">Expedition CK06-06</strain>
    </source>
</reference>
<proteinExistence type="predicted"/>